<keyword evidence="5 7" id="KW-1133">Transmembrane helix</keyword>
<feature type="transmembrane region" description="Helical" evidence="7">
    <location>
        <begin position="109"/>
        <end position="129"/>
    </location>
</feature>
<dbReference type="InterPro" id="IPR051907">
    <property type="entry name" value="DoxX-like_oxidoreductase"/>
</dbReference>
<evidence type="ECO:0000256" key="7">
    <source>
        <dbReference type="SAM" id="Phobius"/>
    </source>
</evidence>
<organism evidence="8 9">
    <name type="scientific">Bradyrhizobium jicamae</name>
    <dbReference type="NCBI Taxonomy" id="280332"/>
    <lineage>
        <taxon>Bacteria</taxon>
        <taxon>Pseudomonadati</taxon>
        <taxon>Pseudomonadota</taxon>
        <taxon>Alphaproteobacteria</taxon>
        <taxon>Hyphomicrobiales</taxon>
        <taxon>Nitrobacteraceae</taxon>
        <taxon>Bradyrhizobium</taxon>
    </lineage>
</organism>
<reference evidence="9" key="1">
    <citation type="journal article" date="2021" name="ISME J.">
        <title>Evolutionary origin and ecological implication of a unique nif island in free-living Bradyrhizobium lineages.</title>
        <authorList>
            <person name="Tao J."/>
        </authorList>
    </citation>
    <scope>NUCLEOTIDE SEQUENCE [LARGE SCALE GENOMIC DNA]</scope>
    <source>
        <strain evidence="9">SZCCT0434</strain>
    </source>
</reference>
<comment type="similarity">
    <text evidence="2">Belongs to the DoxX family.</text>
</comment>
<evidence type="ECO:0000256" key="1">
    <source>
        <dbReference type="ARBA" id="ARBA00004651"/>
    </source>
</evidence>
<evidence type="ECO:0000256" key="6">
    <source>
        <dbReference type="ARBA" id="ARBA00023136"/>
    </source>
</evidence>
<evidence type="ECO:0000313" key="8">
    <source>
        <dbReference type="EMBL" id="MBR0798761.1"/>
    </source>
</evidence>
<keyword evidence="6 7" id="KW-0472">Membrane</keyword>
<dbReference type="PANTHER" id="PTHR33452:SF1">
    <property type="entry name" value="INNER MEMBRANE PROTEIN YPHA-RELATED"/>
    <property type="match status" value="1"/>
</dbReference>
<keyword evidence="9" id="KW-1185">Reference proteome</keyword>
<feature type="transmembrane region" description="Helical" evidence="7">
    <location>
        <begin position="76"/>
        <end position="94"/>
    </location>
</feature>
<evidence type="ECO:0000256" key="5">
    <source>
        <dbReference type="ARBA" id="ARBA00022989"/>
    </source>
</evidence>
<sequence>MIDQRTAPLAALLLRVTLGSLFIAHLYWKFTILPGGLHTWWSSFAANGYPAITPWYCISAEFLGAILLIPGIWTRWVALYALPLMVGAAQFWAVRKGFFFVGGGSELPVVWSVMLVIQALLGDGLYALVPSSAARLQLRAA</sequence>
<feature type="transmembrane region" description="Helical" evidence="7">
    <location>
        <begin position="7"/>
        <end position="28"/>
    </location>
</feature>
<evidence type="ECO:0000256" key="2">
    <source>
        <dbReference type="ARBA" id="ARBA00006679"/>
    </source>
</evidence>
<evidence type="ECO:0000256" key="4">
    <source>
        <dbReference type="ARBA" id="ARBA00022692"/>
    </source>
</evidence>
<proteinExistence type="inferred from homology"/>
<dbReference type="RefSeq" id="WP_212493911.1">
    <property type="nucleotide sequence ID" value="NZ_JAFCJH010000030.1"/>
</dbReference>
<accession>A0ABS5FPS3</accession>
<dbReference type="Proteomes" id="UP001315278">
    <property type="component" value="Unassembled WGS sequence"/>
</dbReference>
<comment type="subcellular location">
    <subcellularLocation>
        <location evidence="1">Cell membrane</location>
        <topology evidence="1">Multi-pass membrane protein</topology>
    </subcellularLocation>
</comment>
<gene>
    <name evidence="8" type="ORF">JQ615_25570</name>
</gene>
<comment type="caution">
    <text evidence="8">The sequence shown here is derived from an EMBL/GenBank/DDBJ whole genome shotgun (WGS) entry which is preliminary data.</text>
</comment>
<feature type="transmembrane region" description="Helical" evidence="7">
    <location>
        <begin position="48"/>
        <end position="69"/>
    </location>
</feature>
<dbReference type="Pfam" id="PF07681">
    <property type="entry name" value="DoxX"/>
    <property type="match status" value="1"/>
</dbReference>
<dbReference type="PANTHER" id="PTHR33452">
    <property type="entry name" value="OXIDOREDUCTASE CATD-RELATED"/>
    <property type="match status" value="1"/>
</dbReference>
<keyword evidence="4 7" id="KW-0812">Transmembrane</keyword>
<dbReference type="InterPro" id="IPR032808">
    <property type="entry name" value="DoxX"/>
</dbReference>
<keyword evidence="3" id="KW-1003">Cell membrane</keyword>
<evidence type="ECO:0000313" key="9">
    <source>
        <dbReference type="Proteomes" id="UP001315278"/>
    </source>
</evidence>
<protein>
    <submittedName>
        <fullName evidence="8">DoxX family protein</fullName>
    </submittedName>
</protein>
<dbReference type="EMBL" id="JAFCJH010000030">
    <property type="protein sequence ID" value="MBR0798761.1"/>
    <property type="molecule type" value="Genomic_DNA"/>
</dbReference>
<name>A0ABS5FPS3_9BRAD</name>
<evidence type="ECO:0000256" key="3">
    <source>
        <dbReference type="ARBA" id="ARBA00022475"/>
    </source>
</evidence>